<evidence type="ECO:0000256" key="1">
    <source>
        <dbReference type="ARBA" id="ARBA00008467"/>
    </source>
</evidence>
<dbReference type="Proteomes" id="UP000552097">
    <property type="component" value="Unassembled WGS sequence"/>
</dbReference>
<dbReference type="SUPFAM" id="SSF53901">
    <property type="entry name" value="Thiolase-like"/>
    <property type="match status" value="2"/>
</dbReference>
<evidence type="ECO:0000256" key="3">
    <source>
        <dbReference type="RuleBase" id="RU003694"/>
    </source>
</evidence>
<dbReference type="Pfam" id="PF00109">
    <property type="entry name" value="ketoacyl-synt"/>
    <property type="match status" value="1"/>
</dbReference>
<dbReference type="InterPro" id="IPR016039">
    <property type="entry name" value="Thiolase-like"/>
</dbReference>
<dbReference type="InterPro" id="IPR020841">
    <property type="entry name" value="PKS_Beta-ketoAc_synthase_dom"/>
</dbReference>
<dbReference type="PANTHER" id="PTHR11712">
    <property type="entry name" value="POLYKETIDE SYNTHASE-RELATED"/>
    <property type="match status" value="1"/>
</dbReference>
<keyword evidence="6" id="KW-1185">Reference proteome</keyword>
<proteinExistence type="inferred from homology"/>
<evidence type="ECO:0000313" key="5">
    <source>
        <dbReference type="EMBL" id="MBB5800890.1"/>
    </source>
</evidence>
<dbReference type="EMBL" id="JACHMO010000001">
    <property type="protein sequence ID" value="MBB5800890.1"/>
    <property type="molecule type" value="Genomic_DNA"/>
</dbReference>
<gene>
    <name evidence="5" type="ORF">F4560_000658</name>
</gene>
<accession>A0A7W9LYH6</accession>
<feature type="domain" description="Ketosynthase family 3 (KS3)" evidence="4">
    <location>
        <begin position="1"/>
        <end position="388"/>
    </location>
</feature>
<evidence type="ECO:0000313" key="6">
    <source>
        <dbReference type="Proteomes" id="UP000552097"/>
    </source>
</evidence>
<dbReference type="AlphaFoldDB" id="A0A7W9LYH6"/>
<name>A0A7W9LYH6_9PSEU</name>
<comment type="caution">
    <text evidence="5">The sequence shown here is derived from an EMBL/GenBank/DDBJ whole genome shotgun (WGS) entry which is preliminary data.</text>
</comment>
<dbReference type="GO" id="GO:0006633">
    <property type="term" value="P:fatty acid biosynthetic process"/>
    <property type="evidence" value="ECO:0007669"/>
    <property type="project" value="TreeGrafter"/>
</dbReference>
<dbReference type="Gene3D" id="3.40.47.10">
    <property type="match status" value="1"/>
</dbReference>
<dbReference type="Pfam" id="PF02801">
    <property type="entry name" value="Ketoacyl-synt_C"/>
    <property type="match status" value="1"/>
</dbReference>
<dbReference type="GO" id="GO:0005829">
    <property type="term" value="C:cytosol"/>
    <property type="evidence" value="ECO:0007669"/>
    <property type="project" value="TreeGrafter"/>
</dbReference>
<sequence>MSTVAVTGTGALSAVCADPADLWRAMTERREPVPESAPGIGPECGPGLWRRIADPLLDQARSELPAAGRSTHAAWAAVSQAVAQARLTDADTARMAVVVAGGVGDVEQAERWRGGEVAPGHWPPTHRSAAVIADRLGARRAALDLSNACAGGAYAMALGVGMIADGTADVVVAAGVETASRLITASFNRLGALDPEGCRPFDRNRAGTSLAEGAGAVVIESIDRARRRGVPVLGTVAGHGWTCDAHHATAPDPSGERIIAAMRRAMERADIRADDVGVVVPHATGTPLSDVTESTALGAVLGDRLGEVPVYSTKAALGHTGAASGLLSAVAALAVLRHGVVPPNIAVKEPDPDCPVWVPSEEVPVRGSHALVNAFAFGGHNICLVLAPAEDRP</sequence>
<dbReference type="SMART" id="SM00825">
    <property type="entry name" value="PKS_KS"/>
    <property type="match status" value="1"/>
</dbReference>
<organism evidence="5 6">
    <name type="scientific">Saccharothrix ecbatanensis</name>
    <dbReference type="NCBI Taxonomy" id="1105145"/>
    <lineage>
        <taxon>Bacteria</taxon>
        <taxon>Bacillati</taxon>
        <taxon>Actinomycetota</taxon>
        <taxon>Actinomycetes</taxon>
        <taxon>Pseudonocardiales</taxon>
        <taxon>Pseudonocardiaceae</taxon>
        <taxon>Saccharothrix</taxon>
    </lineage>
</organism>
<dbReference type="GO" id="GO:0004315">
    <property type="term" value="F:3-oxoacyl-[acyl-carrier-protein] synthase activity"/>
    <property type="evidence" value="ECO:0007669"/>
    <property type="project" value="TreeGrafter"/>
</dbReference>
<reference evidence="5 6" key="1">
    <citation type="submission" date="2020-08" db="EMBL/GenBank/DDBJ databases">
        <title>Sequencing the genomes of 1000 actinobacteria strains.</title>
        <authorList>
            <person name="Klenk H.-P."/>
        </authorList>
    </citation>
    <scope>NUCLEOTIDE SEQUENCE [LARGE SCALE GENOMIC DNA]</scope>
    <source>
        <strain evidence="5 6">DSM 45486</strain>
    </source>
</reference>
<dbReference type="RefSeq" id="WP_184915991.1">
    <property type="nucleotide sequence ID" value="NZ_JACHMO010000001.1"/>
</dbReference>
<protein>
    <submittedName>
        <fullName evidence="5">3-oxoacyl-(Acyl-carrier-protein) synthase</fullName>
    </submittedName>
</protein>
<evidence type="ECO:0000256" key="2">
    <source>
        <dbReference type="ARBA" id="ARBA00022679"/>
    </source>
</evidence>
<dbReference type="InterPro" id="IPR014031">
    <property type="entry name" value="Ketoacyl_synth_C"/>
</dbReference>
<dbReference type="PANTHER" id="PTHR11712:SF336">
    <property type="entry name" value="3-OXOACYL-[ACYL-CARRIER-PROTEIN] SYNTHASE, MITOCHONDRIAL"/>
    <property type="match status" value="1"/>
</dbReference>
<dbReference type="PROSITE" id="PS52004">
    <property type="entry name" value="KS3_2"/>
    <property type="match status" value="1"/>
</dbReference>
<comment type="similarity">
    <text evidence="1 3">Belongs to the thiolase-like superfamily. Beta-ketoacyl-ACP synthases family.</text>
</comment>
<evidence type="ECO:0000259" key="4">
    <source>
        <dbReference type="PROSITE" id="PS52004"/>
    </source>
</evidence>
<dbReference type="InterPro" id="IPR000794">
    <property type="entry name" value="Beta-ketoacyl_synthase"/>
</dbReference>
<keyword evidence="2 3" id="KW-0808">Transferase</keyword>
<dbReference type="InterPro" id="IPR014030">
    <property type="entry name" value="Ketoacyl_synth_N"/>
</dbReference>